<keyword evidence="3" id="KW-1185">Reference proteome</keyword>
<dbReference type="OrthoDB" id="1751621at2759"/>
<dbReference type="GO" id="GO:0004523">
    <property type="term" value="F:RNA-DNA hybrid ribonuclease activity"/>
    <property type="evidence" value="ECO:0007669"/>
    <property type="project" value="InterPro"/>
</dbReference>
<protein>
    <recommendedName>
        <fullName evidence="1">RNase H type-1 domain-containing protein</fullName>
    </recommendedName>
</protein>
<dbReference type="Pfam" id="PF13456">
    <property type="entry name" value="RVT_3"/>
    <property type="match status" value="1"/>
</dbReference>
<dbReference type="InterPro" id="IPR002156">
    <property type="entry name" value="RNaseH_domain"/>
</dbReference>
<dbReference type="EMBL" id="JAAMPC010000017">
    <property type="protein sequence ID" value="KAG2247519.1"/>
    <property type="molecule type" value="Genomic_DNA"/>
</dbReference>
<dbReference type="Gene3D" id="3.30.420.10">
    <property type="entry name" value="Ribonuclease H-like superfamily/Ribonuclease H"/>
    <property type="match status" value="1"/>
</dbReference>
<dbReference type="InterPro" id="IPR052929">
    <property type="entry name" value="RNase_H-like_EbsB-rel"/>
</dbReference>
<evidence type="ECO:0000259" key="1">
    <source>
        <dbReference type="Pfam" id="PF13456"/>
    </source>
</evidence>
<dbReference type="PANTHER" id="PTHR47074:SF49">
    <property type="entry name" value="POLYNUCLEOTIDYL TRANSFERASE, RIBONUCLEASE H-LIKE SUPERFAMILY PROTEIN"/>
    <property type="match status" value="1"/>
</dbReference>
<evidence type="ECO:0000313" key="3">
    <source>
        <dbReference type="Proteomes" id="UP000886595"/>
    </source>
</evidence>
<name>A0A8X7P7L3_BRACI</name>
<feature type="domain" description="RNase H type-1" evidence="1">
    <location>
        <begin position="146"/>
        <end position="270"/>
    </location>
</feature>
<dbReference type="SUPFAM" id="SSF53098">
    <property type="entry name" value="Ribonuclease H-like"/>
    <property type="match status" value="1"/>
</dbReference>
<sequence length="273" mass="30699">MLQNITCNHCEEPESVDHILFHCQYANEVWRYGPWNQSIDTTDASTFFEKLERSWNLTPLPPHGFTGNALPWICWAIWTSRNQRIFENRSQSPEETALKTIQALKAIQALKEWEIPQPPSLKIPKSLTTGQQHDPMVLDPSEIFCNTDASWSHTSKEVGLAWIFTNGSATEIFRGSIKQSAVSSPCMGEAQRREALLQAATNHYSIICIRTDSQVLAQAITSRRKTTELYGILSDIDELAFSSSSPFINCRFTYFSRANNGPPDGLAKACLVA</sequence>
<accession>A0A8X7P7L3</accession>
<gene>
    <name evidence="2" type="ORF">Bca52824_087147</name>
</gene>
<dbReference type="PANTHER" id="PTHR47074">
    <property type="entry name" value="BNAC02G40300D PROTEIN"/>
    <property type="match status" value="1"/>
</dbReference>
<evidence type="ECO:0000313" key="2">
    <source>
        <dbReference type="EMBL" id="KAG2247519.1"/>
    </source>
</evidence>
<proteinExistence type="predicted"/>
<dbReference type="GO" id="GO:0003676">
    <property type="term" value="F:nucleic acid binding"/>
    <property type="evidence" value="ECO:0007669"/>
    <property type="project" value="InterPro"/>
</dbReference>
<dbReference type="AlphaFoldDB" id="A0A8X7P7L3"/>
<dbReference type="CDD" id="cd06222">
    <property type="entry name" value="RNase_H_like"/>
    <property type="match status" value="1"/>
</dbReference>
<dbReference type="InterPro" id="IPR036397">
    <property type="entry name" value="RNaseH_sf"/>
</dbReference>
<comment type="caution">
    <text evidence="2">The sequence shown here is derived from an EMBL/GenBank/DDBJ whole genome shotgun (WGS) entry which is preliminary data.</text>
</comment>
<dbReference type="Proteomes" id="UP000886595">
    <property type="component" value="Unassembled WGS sequence"/>
</dbReference>
<organism evidence="2 3">
    <name type="scientific">Brassica carinata</name>
    <name type="common">Ethiopian mustard</name>
    <name type="synonym">Abyssinian cabbage</name>
    <dbReference type="NCBI Taxonomy" id="52824"/>
    <lineage>
        <taxon>Eukaryota</taxon>
        <taxon>Viridiplantae</taxon>
        <taxon>Streptophyta</taxon>
        <taxon>Embryophyta</taxon>
        <taxon>Tracheophyta</taxon>
        <taxon>Spermatophyta</taxon>
        <taxon>Magnoliopsida</taxon>
        <taxon>eudicotyledons</taxon>
        <taxon>Gunneridae</taxon>
        <taxon>Pentapetalae</taxon>
        <taxon>rosids</taxon>
        <taxon>malvids</taxon>
        <taxon>Brassicales</taxon>
        <taxon>Brassicaceae</taxon>
        <taxon>Brassiceae</taxon>
        <taxon>Brassica</taxon>
    </lineage>
</organism>
<reference evidence="2 3" key="1">
    <citation type="submission" date="2020-02" db="EMBL/GenBank/DDBJ databases">
        <authorList>
            <person name="Ma Q."/>
            <person name="Huang Y."/>
            <person name="Song X."/>
            <person name="Pei D."/>
        </authorList>
    </citation>
    <scope>NUCLEOTIDE SEQUENCE [LARGE SCALE GENOMIC DNA]</scope>
    <source>
        <strain evidence="2">Sxm20200214</strain>
        <tissue evidence="2">Leaf</tissue>
    </source>
</reference>
<dbReference type="InterPro" id="IPR044730">
    <property type="entry name" value="RNase_H-like_dom_plant"/>
</dbReference>
<dbReference type="InterPro" id="IPR012337">
    <property type="entry name" value="RNaseH-like_sf"/>
</dbReference>